<evidence type="ECO:0000256" key="1">
    <source>
        <dbReference type="SAM" id="MobiDB-lite"/>
    </source>
</evidence>
<keyword evidence="2" id="KW-0472">Membrane</keyword>
<keyword evidence="2" id="KW-0812">Transmembrane</keyword>
<evidence type="ECO:0000256" key="2">
    <source>
        <dbReference type="SAM" id="Phobius"/>
    </source>
</evidence>
<keyword evidence="2" id="KW-1133">Transmembrane helix</keyword>
<dbReference type="Proteomes" id="UP000600171">
    <property type="component" value="Unassembled WGS sequence"/>
</dbReference>
<proteinExistence type="predicted"/>
<organism evidence="3 4">
    <name type="scientific">Rothia aerolata</name>
    <dbReference type="NCBI Taxonomy" id="1812262"/>
    <lineage>
        <taxon>Bacteria</taxon>
        <taxon>Bacillati</taxon>
        <taxon>Actinomycetota</taxon>
        <taxon>Actinomycetes</taxon>
        <taxon>Micrococcales</taxon>
        <taxon>Micrococcaceae</taxon>
        <taxon>Rothia</taxon>
    </lineage>
</organism>
<feature type="transmembrane region" description="Helical" evidence="2">
    <location>
        <begin position="66"/>
        <end position="96"/>
    </location>
</feature>
<dbReference type="AlphaFoldDB" id="A0A917IVK8"/>
<feature type="transmembrane region" description="Helical" evidence="2">
    <location>
        <begin position="117"/>
        <end position="138"/>
    </location>
</feature>
<protein>
    <recommendedName>
        <fullName evidence="5">DUF4190 domain-containing protein</fullName>
    </recommendedName>
</protein>
<keyword evidence="4" id="KW-1185">Reference proteome</keyword>
<reference evidence="3 4" key="1">
    <citation type="journal article" date="2014" name="Int. J. Syst. Evol. Microbiol.">
        <title>Complete genome sequence of Corynebacterium casei LMG S-19264T (=DSM 44701T), isolated from a smear-ripened cheese.</title>
        <authorList>
            <consortium name="US DOE Joint Genome Institute (JGI-PGF)"/>
            <person name="Walter F."/>
            <person name="Albersmeier A."/>
            <person name="Kalinowski J."/>
            <person name="Ruckert C."/>
        </authorList>
    </citation>
    <scope>NUCLEOTIDE SEQUENCE [LARGE SCALE GENOMIC DNA]</scope>
    <source>
        <strain evidence="3 4">CCM 8669</strain>
    </source>
</reference>
<evidence type="ECO:0008006" key="5">
    <source>
        <dbReference type="Google" id="ProtNLM"/>
    </source>
</evidence>
<feature type="compositionally biased region" description="Polar residues" evidence="1">
    <location>
        <begin position="1"/>
        <end position="24"/>
    </location>
</feature>
<evidence type="ECO:0000313" key="3">
    <source>
        <dbReference type="EMBL" id="GGH64416.1"/>
    </source>
</evidence>
<feature type="region of interest" description="Disordered" evidence="1">
    <location>
        <begin position="1"/>
        <end position="55"/>
    </location>
</feature>
<sequence length="155" mass="16534">MSINPNHSNNGSNPVEGTSVQPGTHHNDYAQPGVNNQYSAQPTDNQWRQMEASQQQGLSSANTSKVLGIIALVLSVILVVFPLGEILPLILGFIGVSKANKAKRFGVPAKGGKIMNILAIIISLLVIALVIIATIVLANNPDFQQMLRDAQNQVS</sequence>
<name>A0A917IVK8_9MICC</name>
<feature type="compositionally biased region" description="Polar residues" evidence="1">
    <location>
        <begin position="33"/>
        <end position="55"/>
    </location>
</feature>
<dbReference type="EMBL" id="BMDC01000003">
    <property type="protein sequence ID" value="GGH64416.1"/>
    <property type="molecule type" value="Genomic_DNA"/>
</dbReference>
<comment type="caution">
    <text evidence="3">The sequence shown here is derived from an EMBL/GenBank/DDBJ whole genome shotgun (WGS) entry which is preliminary data.</text>
</comment>
<gene>
    <name evidence="3" type="ORF">GCM10007359_16690</name>
</gene>
<dbReference type="RefSeq" id="WP_188359922.1">
    <property type="nucleotide sequence ID" value="NZ_BMDC01000003.1"/>
</dbReference>
<accession>A0A917IVK8</accession>
<evidence type="ECO:0000313" key="4">
    <source>
        <dbReference type="Proteomes" id="UP000600171"/>
    </source>
</evidence>